<protein>
    <submittedName>
        <fullName evidence="3">Uncharacterized protein</fullName>
    </submittedName>
</protein>
<dbReference type="PROSITE" id="PS51257">
    <property type="entry name" value="PROKAR_LIPOPROTEIN"/>
    <property type="match status" value="1"/>
</dbReference>
<evidence type="ECO:0000313" key="4">
    <source>
        <dbReference type="Proteomes" id="UP001154282"/>
    </source>
</evidence>
<dbReference type="Proteomes" id="UP001154282">
    <property type="component" value="Unassembled WGS sequence"/>
</dbReference>
<sequence length="95" mass="10470">MKLLLPTLLLTSMVVACSFLQLSLAYTPSPPVGGVCDSKCEARCKTAGYKERCVKYCNVCCTKCRTCVPSGTYGNKSECPCYRDMRDNRGRPKCP</sequence>
<reference evidence="3" key="1">
    <citation type="submission" date="2022-08" db="EMBL/GenBank/DDBJ databases">
        <authorList>
            <person name="Gutierrez-Valencia J."/>
        </authorList>
    </citation>
    <scope>NUCLEOTIDE SEQUENCE</scope>
</reference>
<dbReference type="AlphaFoldDB" id="A0AAV0L7A4"/>
<comment type="similarity">
    <text evidence="1">Belongs to the GASA family.</text>
</comment>
<dbReference type="InterPro" id="IPR003854">
    <property type="entry name" value="GASA"/>
</dbReference>
<feature type="signal peptide" evidence="2">
    <location>
        <begin position="1"/>
        <end position="25"/>
    </location>
</feature>
<keyword evidence="4" id="KW-1185">Reference proteome</keyword>
<comment type="caution">
    <text evidence="3">The sequence shown here is derived from an EMBL/GenBank/DDBJ whole genome shotgun (WGS) entry which is preliminary data.</text>
</comment>
<dbReference type="PANTHER" id="PTHR23201">
    <property type="entry name" value="EXTENSIN, PROLINE-RICH PROTEIN"/>
    <property type="match status" value="1"/>
</dbReference>
<evidence type="ECO:0000256" key="1">
    <source>
        <dbReference type="ARBA" id="ARBA00010582"/>
    </source>
</evidence>
<feature type="chain" id="PRO_5043684511" evidence="2">
    <location>
        <begin position="26"/>
        <end position="95"/>
    </location>
</feature>
<accession>A0AAV0L7A4</accession>
<gene>
    <name evidence="3" type="ORF">LITE_LOCUS22566</name>
</gene>
<keyword evidence="2" id="KW-0732">Signal</keyword>
<organism evidence="3 4">
    <name type="scientific">Linum tenue</name>
    <dbReference type="NCBI Taxonomy" id="586396"/>
    <lineage>
        <taxon>Eukaryota</taxon>
        <taxon>Viridiplantae</taxon>
        <taxon>Streptophyta</taxon>
        <taxon>Embryophyta</taxon>
        <taxon>Tracheophyta</taxon>
        <taxon>Spermatophyta</taxon>
        <taxon>Magnoliopsida</taxon>
        <taxon>eudicotyledons</taxon>
        <taxon>Gunneridae</taxon>
        <taxon>Pentapetalae</taxon>
        <taxon>rosids</taxon>
        <taxon>fabids</taxon>
        <taxon>Malpighiales</taxon>
        <taxon>Linaceae</taxon>
        <taxon>Linum</taxon>
    </lineage>
</organism>
<dbReference type="Pfam" id="PF02704">
    <property type="entry name" value="GASA"/>
    <property type="match status" value="1"/>
</dbReference>
<dbReference type="PANTHER" id="PTHR23201:SF141">
    <property type="entry name" value="GIBBERELLIN-REGULATED PROTEIN 10"/>
    <property type="match status" value="1"/>
</dbReference>
<proteinExistence type="inferred from homology"/>
<dbReference type="EMBL" id="CAMGYJ010000006">
    <property type="protein sequence ID" value="CAI0430347.1"/>
    <property type="molecule type" value="Genomic_DNA"/>
</dbReference>
<evidence type="ECO:0000313" key="3">
    <source>
        <dbReference type="EMBL" id="CAI0430347.1"/>
    </source>
</evidence>
<evidence type="ECO:0000256" key="2">
    <source>
        <dbReference type="SAM" id="SignalP"/>
    </source>
</evidence>
<name>A0AAV0L7A4_9ROSI</name>